<feature type="compositionally biased region" description="Low complexity" evidence="1">
    <location>
        <begin position="65"/>
        <end position="77"/>
    </location>
</feature>
<evidence type="ECO:0000256" key="2">
    <source>
        <dbReference type="SAM" id="SignalP"/>
    </source>
</evidence>
<dbReference type="Proteomes" id="UP000429607">
    <property type="component" value="Unassembled WGS sequence"/>
</dbReference>
<keyword evidence="2" id="KW-0732">Signal</keyword>
<feature type="chain" id="PRO_5025485337" evidence="2">
    <location>
        <begin position="21"/>
        <end position="590"/>
    </location>
</feature>
<dbReference type="EMBL" id="QXFV01004783">
    <property type="protein sequence ID" value="KAE8967842.1"/>
    <property type="molecule type" value="Genomic_DNA"/>
</dbReference>
<evidence type="ECO:0000256" key="1">
    <source>
        <dbReference type="SAM" id="MobiDB-lite"/>
    </source>
</evidence>
<reference evidence="3 4" key="1">
    <citation type="submission" date="2018-09" db="EMBL/GenBank/DDBJ databases">
        <title>Genomic investigation of the strawberry pathogen Phytophthora fragariae indicates pathogenicity is determined by transcriptional variation in three key races.</title>
        <authorList>
            <person name="Adams T.M."/>
            <person name="Armitage A.D."/>
            <person name="Sobczyk M.K."/>
            <person name="Bates H.J."/>
            <person name="Dunwell J.M."/>
            <person name="Nellist C.F."/>
            <person name="Harrison R.J."/>
        </authorList>
    </citation>
    <scope>NUCLEOTIDE SEQUENCE [LARGE SCALE GENOMIC DNA]</scope>
    <source>
        <strain evidence="3 4">SCRP249</strain>
    </source>
</reference>
<gene>
    <name evidence="3" type="ORF">PR001_g27973</name>
</gene>
<protein>
    <submittedName>
        <fullName evidence="3">Uncharacterized protein</fullName>
    </submittedName>
</protein>
<accession>A0A6A3HFS3</accession>
<evidence type="ECO:0000313" key="4">
    <source>
        <dbReference type="Proteomes" id="UP000429607"/>
    </source>
</evidence>
<comment type="caution">
    <text evidence="3">The sequence shown here is derived from an EMBL/GenBank/DDBJ whole genome shotgun (WGS) entry which is preliminary data.</text>
</comment>
<sequence length="590" mass="63737">MDRVVAIYVILSVIITVTASTPELGFHDIVGIFTSAPSATVSATTSQPSNHTTSLVTKRSPTLDTTTTSSSSSATGSAASRSTIEEFLVGSRTSAVSTIESTYKNWVGPLTKSRDTACYREAHFAKTCPLDFNHKLGMCWAQCPLAYPVKCGMECIRQNDDCTLEIVTKTAVVVQATVAMGAFNLYGEFKLMSNAVKTAFRCVKDLSILVRQMAKLVRSIKVNDPQTPQDKMLALLYYSDKFVFDLPVAIASCMGIIVKPNIRFSDKIVNTAELVVREVLTNADSIVKSWGSFKAFMARVLLGDSIANVTQSDITSLQSALKSDTNCGYDLKRLADRTWMTVLSLRKQNPDMSENELRVYMSKSNLVQQDIPIATNNCMKELIAESDETTAYATRTTLRKTFGVIVEDLIKSGTSDNGTFYTAEEYAYKVADKAFSFYGVWDIKGITSMIGEYFQTICGPTKFIGDIDDGPAATALGLSAVGKAFNGSSGNWTKEGDGTVTINFQSTDTEDVTVNILSAGDKVDEVDVSAGGTATWSSTVSALSGKTLYLDRWRPGLLGLPGTGGGSLLLWVPQATQGGSLELNVKLKVS</sequence>
<name>A0A6A3HFS3_9STRA</name>
<dbReference type="AlphaFoldDB" id="A0A6A3HFS3"/>
<feature type="signal peptide" evidence="2">
    <location>
        <begin position="1"/>
        <end position="20"/>
    </location>
</feature>
<organism evidence="3 4">
    <name type="scientific">Phytophthora rubi</name>
    <dbReference type="NCBI Taxonomy" id="129364"/>
    <lineage>
        <taxon>Eukaryota</taxon>
        <taxon>Sar</taxon>
        <taxon>Stramenopiles</taxon>
        <taxon>Oomycota</taxon>
        <taxon>Peronosporomycetes</taxon>
        <taxon>Peronosporales</taxon>
        <taxon>Peronosporaceae</taxon>
        <taxon>Phytophthora</taxon>
    </lineage>
</organism>
<proteinExistence type="predicted"/>
<feature type="region of interest" description="Disordered" evidence="1">
    <location>
        <begin position="41"/>
        <end position="77"/>
    </location>
</feature>
<evidence type="ECO:0000313" key="3">
    <source>
        <dbReference type="EMBL" id="KAE8967842.1"/>
    </source>
</evidence>
<feature type="compositionally biased region" description="Polar residues" evidence="1">
    <location>
        <begin position="47"/>
        <end position="64"/>
    </location>
</feature>